<protein>
    <submittedName>
        <fullName evidence="1">Uncharacterized protein</fullName>
    </submittedName>
</protein>
<proteinExistence type="predicted"/>
<dbReference type="EMBL" id="VSSQ01061330">
    <property type="protein sequence ID" value="MPN14689.1"/>
    <property type="molecule type" value="Genomic_DNA"/>
</dbReference>
<accession>A0A645FMX3</accession>
<reference evidence="1" key="1">
    <citation type="submission" date="2019-08" db="EMBL/GenBank/DDBJ databases">
        <authorList>
            <person name="Kucharzyk K."/>
            <person name="Murdoch R.W."/>
            <person name="Higgins S."/>
            <person name="Loffler F."/>
        </authorList>
    </citation>
    <scope>NUCLEOTIDE SEQUENCE</scope>
</reference>
<organism evidence="1">
    <name type="scientific">bioreactor metagenome</name>
    <dbReference type="NCBI Taxonomy" id="1076179"/>
    <lineage>
        <taxon>unclassified sequences</taxon>
        <taxon>metagenomes</taxon>
        <taxon>ecological metagenomes</taxon>
    </lineage>
</organism>
<comment type="caution">
    <text evidence="1">The sequence shown here is derived from an EMBL/GenBank/DDBJ whole genome shotgun (WGS) entry which is preliminary data.</text>
</comment>
<name>A0A645FMX3_9ZZZZ</name>
<dbReference type="AlphaFoldDB" id="A0A645FMX3"/>
<evidence type="ECO:0000313" key="1">
    <source>
        <dbReference type="EMBL" id="MPN14689.1"/>
    </source>
</evidence>
<gene>
    <name evidence="1" type="ORF">SDC9_162016</name>
</gene>
<sequence>MVGVAHPLLQSQHKPVEYLRCRQDIRHSAPGNSDIIQVCAVQLEVLQVRLKEMQFLGIEQIQIAVQELAGGGIIEWLPQVMQLFQHPGGYKGDPPVSRPGAHRAKYPVGLASTLLVCRSAALYRRNIGRSGQCEGQAKSRRHGLVTESKFHLKVRQKIP</sequence>